<dbReference type="Pfam" id="PF04500">
    <property type="entry name" value="FLYWCH"/>
    <property type="match status" value="1"/>
</dbReference>
<dbReference type="GO" id="GO:0008270">
    <property type="term" value="F:zinc ion binding"/>
    <property type="evidence" value="ECO:0007669"/>
    <property type="project" value="UniProtKB-KW"/>
</dbReference>
<keyword evidence="1" id="KW-0479">Metal-binding</keyword>
<dbReference type="Proteomes" id="UP000053240">
    <property type="component" value="Unassembled WGS sequence"/>
</dbReference>
<dbReference type="AlphaFoldDB" id="A0A0N1I8Z9"/>
<dbReference type="InParanoid" id="A0A0N1I8Z9"/>
<protein>
    <recommendedName>
        <fullName evidence="4">FLYWCH-type domain-containing protein</fullName>
    </recommendedName>
</protein>
<feature type="domain" description="FLYWCH-type" evidence="4">
    <location>
        <begin position="57"/>
        <end position="116"/>
    </location>
</feature>
<organism evidence="5 6">
    <name type="scientific">Papilio machaon</name>
    <name type="common">Old World swallowtail butterfly</name>
    <dbReference type="NCBI Taxonomy" id="76193"/>
    <lineage>
        <taxon>Eukaryota</taxon>
        <taxon>Metazoa</taxon>
        <taxon>Ecdysozoa</taxon>
        <taxon>Arthropoda</taxon>
        <taxon>Hexapoda</taxon>
        <taxon>Insecta</taxon>
        <taxon>Pterygota</taxon>
        <taxon>Neoptera</taxon>
        <taxon>Endopterygota</taxon>
        <taxon>Lepidoptera</taxon>
        <taxon>Glossata</taxon>
        <taxon>Ditrysia</taxon>
        <taxon>Papilionoidea</taxon>
        <taxon>Papilionidae</taxon>
        <taxon>Papilioninae</taxon>
        <taxon>Papilio</taxon>
    </lineage>
</organism>
<keyword evidence="3" id="KW-0862">Zinc</keyword>
<evidence type="ECO:0000256" key="3">
    <source>
        <dbReference type="ARBA" id="ARBA00022833"/>
    </source>
</evidence>
<dbReference type="EMBL" id="KQ460650">
    <property type="protein sequence ID" value="KPJ13082.1"/>
    <property type="molecule type" value="Genomic_DNA"/>
</dbReference>
<dbReference type="Gene3D" id="2.20.25.240">
    <property type="match status" value="2"/>
</dbReference>
<reference evidence="5 6" key="1">
    <citation type="journal article" date="2015" name="Nat. Commun.">
        <title>Outbred genome sequencing and CRISPR/Cas9 gene editing in butterflies.</title>
        <authorList>
            <person name="Li X."/>
            <person name="Fan D."/>
            <person name="Zhang W."/>
            <person name="Liu G."/>
            <person name="Zhang L."/>
            <person name="Zhao L."/>
            <person name="Fang X."/>
            <person name="Chen L."/>
            <person name="Dong Y."/>
            <person name="Chen Y."/>
            <person name="Ding Y."/>
            <person name="Zhao R."/>
            <person name="Feng M."/>
            <person name="Zhu Y."/>
            <person name="Feng Y."/>
            <person name="Jiang X."/>
            <person name="Zhu D."/>
            <person name="Xiang H."/>
            <person name="Feng X."/>
            <person name="Li S."/>
            <person name="Wang J."/>
            <person name="Zhang G."/>
            <person name="Kronforst M.R."/>
            <person name="Wang W."/>
        </authorList>
    </citation>
    <scope>NUCLEOTIDE SEQUENCE [LARGE SCALE GENOMIC DNA]</scope>
    <source>
        <strain evidence="5">Ya'a_city_454_Pm</strain>
        <tissue evidence="5">Whole body</tissue>
    </source>
</reference>
<evidence type="ECO:0000313" key="6">
    <source>
        <dbReference type="Proteomes" id="UP000053240"/>
    </source>
</evidence>
<sequence>LVYTVSKFGKPVILLGKYRYNVHNRSKGPRARWLCCRRTTGCRASVTTVDATAQLIFTTSRYGKPVLQCGKYRYNRNNRSCGPKVLWVCCRVSSGCRASITTIDNIVVKEKSMHNH</sequence>
<feature type="non-terminal residue" evidence="5">
    <location>
        <position position="1"/>
    </location>
</feature>
<evidence type="ECO:0000259" key="4">
    <source>
        <dbReference type="Pfam" id="PF04500"/>
    </source>
</evidence>
<dbReference type="InterPro" id="IPR007588">
    <property type="entry name" value="Znf_FLYWCH"/>
</dbReference>
<keyword evidence="6" id="KW-1185">Reference proteome</keyword>
<accession>A0A0N1I8Z9</accession>
<evidence type="ECO:0000313" key="5">
    <source>
        <dbReference type="EMBL" id="KPJ13082.1"/>
    </source>
</evidence>
<evidence type="ECO:0000256" key="2">
    <source>
        <dbReference type="ARBA" id="ARBA00022771"/>
    </source>
</evidence>
<evidence type="ECO:0000256" key="1">
    <source>
        <dbReference type="ARBA" id="ARBA00022723"/>
    </source>
</evidence>
<keyword evidence="2" id="KW-0863">Zinc-finger</keyword>
<gene>
    <name evidence="5" type="ORF">RR48_05191</name>
</gene>
<proteinExistence type="predicted"/>
<name>A0A0N1I8Z9_PAPMA</name>